<dbReference type="SUPFAM" id="SSF53686">
    <property type="entry name" value="Tryptophan synthase beta subunit-like PLP-dependent enzymes"/>
    <property type="match status" value="1"/>
</dbReference>
<dbReference type="GO" id="GO:0006567">
    <property type="term" value="P:L-threonine catabolic process"/>
    <property type="evidence" value="ECO:0007669"/>
    <property type="project" value="TreeGrafter"/>
</dbReference>
<protein>
    <recommendedName>
        <fullName evidence="5">L-serine ammonia-lyase</fullName>
        <ecNumber evidence="5">4.3.1.17</ecNumber>
    </recommendedName>
</protein>
<dbReference type="GO" id="GO:0030170">
    <property type="term" value="F:pyridoxal phosphate binding"/>
    <property type="evidence" value="ECO:0007669"/>
    <property type="project" value="InterPro"/>
</dbReference>
<dbReference type="OrthoDB" id="7773036at2759"/>
<keyword evidence="13" id="KW-1185">Reference proteome</keyword>
<dbReference type="Pfam" id="PF00291">
    <property type="entry name" value="PALP"/>
    <property type="match status" value="1"/>
</dbReference>
<comment type="cofactor">
    <cofactor evidence="1">
        <name>pyridoxal 5'-phosphate</name>
        <dbReference type="ChEBI" id="CHEBI:597326"/>
    </cofactor>
</comment>
<dbReference type="PANTHER" id="PTHR48078">
    <property type="entry name" value="THREONINE DEHYDRATASE, MITOCHONDRIAL-RELATED"/>
    <property type="match status" value="1"/>
</dbReference>
<organism evidence="12 13">
    <name type="scientific">Capronia epimyces CBS 606.96</name>
    <dbReference type="NCBI Taxonomy" id="1182542"/>
    <lineage>
        <taxon>Eukaryota</taxon>
        <taxon>Fungi</taxon>
        <taxon>Dikarya</taxon>
        <taxon>Ascomycota</taxon>
        <taxon>Pezizomycotina</taxon>
        <taxon>Eurotiomycetes</taxon>
        <taxon>Chaetothyriomycetidae</taxon>
        <taxon>Chaetothyriales</taxon>
        <taxon>Herpotrichiellaceae</taxon>
        <taxon>Capronia</taxon>
    </lineage>
</organism>
<evidence type="ECO:0000256" key="8">
    <source>
        <dbReference type="ARBA" id="ARBA00022898"/>
    </source>
</evidence>
<dbReference type="GO" id="GO:0004794">
    <property type="term" value="F:threonine deaminase activity"/>
    <property type="evidence" value="ECO:0007669"/>
    <property type="project" value="TreeGrafter"/>
</dbReference>
<keyword evidence="8" id="KW-0663">Pyridoxal phosphate</keyword>
<dbReference type="Gene3D" id="3.40.50.1100">
    <property type="match status" value="2"/>
</dbReference>
<dbReference type="PROSITE" id="PS00165">
    <property type="entry name" value="DEHYDRATASE_SER_THR"/>
    <property type="match status" value="1"/>
</dbReference>
<dbReference type="STRING" id="1182542.W9YS97"/>
<dbReference type="eggNOG" id="KOG1250">
    <property type="taxonomic scope" value="Eukaryota"/>
</dbReference>
<evidence type="ECO:0000256" key="3">
    <source>
        <dbReference type="ARBA" id="ARBA00004742"/>
    </source>
</evidence>
<evidence type="ECO:0000256" key="4">
    <source>
        <dbReference type="ARBA" id="ARBA00010869"/>
    </source>
</evidence>
<dbReference type="PANTHER" id="PTHR48078:SF2">
    <property type="entry name" value="CATABOLIC L-SERINE_THREONINE DEHYDRATASE"/>
    <property type="match status" value="1"/>
</dbReference>
<dbReference type="HOGENOM" id="CLU_021152_3_1_1"/>
<accession>W9YS97</accession>
<dbReference type="InterPro" id="IPR036052">
    <property type="entry name" value="TrpB-like_PALP_sf"/>
</dbReference>
<proteinExistence type="inferred from homology"/>
<dbReference type="InterPro" id="IPR050147">
    <property type="entry name" value="Ser/Thr_Dehydratase"/>
</dbReference>
<keyword evidence="6" id="KW-0312">Gluconeogenesis</keyword>
<evidence type="ECO:0000256" key="2">
    <source>
        <dbReference type="ARBA" id="ARBA00004496"/>
    </source>
</evidence>
<gene>
    <name evidence="12" type="ORF">A1O3_05834</name>
</gene>
<dbReference type="FunFam" id="3.40.50.1100:FF:000040">
    <property type="entry name" value="L-serine dehydratase, putative"/>
    <property type="match status" value="1"/>
</dbReference>
<evidence type="ECO:0000256" key="1">
    <source>
        <dbReference type="ARBA" id="ARBA00001933"/>
    </source>
</evidence>
<comment type="similarity">
    <text evidence="4">Belongs to the serine/threonine dehydratase family.</text>
</comment>
<feature type="domain" description="Tryptophan synthase beta chain-like PALP" evidence="11">
    <location>
        <begin position="14"/>
        <end position="338"/>
    </location>
</feature>
<dbReference type="GO" id="GO:0006094">
    <property type="term" value="P:gluconeogenesis"/>
    <property type="evidence" value="ECO:0007669"/>
    <property type="project" value="UniProtKB-KW"/>
</dbReference>
<comment type="pathway">
    <text evidence="3">Carbohydrate biosynthesis; gluconeogenesis.</text>
</comment>
<dbReference type="InterPro" id="IPR001926">
    <property type="entry name" value="TrpB-like_PALP"/>
</dbReference>
<dbReference type="InterPro" id="IPR000634">
    <property type="entry name" value="Ser/Thr_deHydtase_PyrdxlP-BS"/>
</dbReference>
<evidence type="ECO:0000256" key="9">
    <source>
        <dbReference type="ARBA" id="ARBA00023239"/>
    </source>
</evidence>
<dbReference type="RefSeq" id="XP_007734144.1">
    <property type="nucleotide sequence ID" value="XM_007735954.1"/>
</dbReference>
<dbReference type="GO" id="GO:0006565">
    <property type="term" value="P:L-serine catabolic process"/>
    <property type="evidence" value="ECO:0007669"/>
    <property type="project" value="TreeGrafter"/>
</dbReference>
<evidence type="ECO:0000256" key="10">
    <source>
        <dbReference type="ARBA" id="ARBA00049406"/>
    </source>
</evidence>
<keyword evidence="7" id="KW-0963">Cytoplasm</keyword>
<dbReference type="GeneID" id="19169944"/>
<keyword evidence="9" id="KW-0456">Lyase</keyword>
<comment type="catalytic activity">
    <reaction evidence="10">
        <text>L-serine = pyruvate + NH4(+)</text>
        <dbReference type="Rhea" id="RHEA:19169"/>
        <dbReference type="ChEBI" id="CHEBI:15361"/>
        <dbReference type="ChEBI" id="CHEBI:28938"/>
        <dbReference type="ChEBI" id="CHEBI:33384"/>
        <dbReference type="EC" id="4.3.1.17"/>
    </reaction>
</comment>
<evidence type="ECO:0000256" key="7">
    <source>
        <dbReference type="ARBA" id="ARBA00022490"/>
    </source>
</evidence>
<evidence type="ECO:0000259" key="11">
    <source>
        <dbReference type="Pfam" id="PF00291"/>
    </source>
</evidence>
<comment type="caution">
    <text evidence="12">The sequence shown here is derived from an EMBL/GenBank/DDBJ whole genome shotgun (WGS) entry which is preliminary data.</text>
</comment>
<reference evidence="12 13" key="1">
    <citation type="submission" date="2013-03" db="EMBL/GenBank/DDBJ databases">
        <title>The Genome Sequence of Capronia epimyces CBS 606.96.</title>
        <authorList>
            <consortium name="The Broad Institute Genomics Platform"/>
            <person name="Cuomo C."/>
            <person name="de Hoog S."/>
            <person name="Gorbushina A."/>
            <person name="Walker B."/>
            <person name="Young S.K."/>
            <person name="Zeng Q."/>
            <person name="Gargeya S."/>
            <person name="Fitzgerald M."/>
            <person name="Haas B."/>
            <person name="Abouelleil A."/>
            <person name="Allen A.W."/>
            <person name="Alvarado L."/>
            <person name="Arachchi H.M."/>
            <person name="Berlin A.M."/>
            <person name="Chapman S.B."/>
            <person name="Gainer-Dewar J."/>
            <person name="Goldberg J."/>
            <person name="Griggs A."/>
            <person name="Gujja S."/>
            <person name="Hansen M."/>
            <person name="Howarth C."/>
            <person name="Imamovic A."/>
            <person name="Ireland A."/>
            <person name="Larimer J."/>
            <person name="McCowan C."/>
            <person name="Murphy C."/>
            <person name="Pearson M."/>
            <person name="Poon T.W."/>
            <person name="Priest M."/>
            <person name="Roberts A."/>
            <person name="Saif S."/>
            <person name="Shea T."/>
            <person name="Sisk P."/>
            <person name="Sykes S."/>
            <person name="Wortman J."/>
            <person name="Nusbaum C."/>
            <person name="Birren B."/>
        </authorList>
    </citation>
    <scope>NUCLEOTIDE SEQUENCE [LARGE SCALE GENOMIC DNA]</scope>
    <source>
        <strain evidence="12 13">CBS 606.96</strain>
    </source>
</reference>
<name>W9YS97_9EURO</name>
<dbReference type="AlphaFoldDB" id="W9YS97"/>
<comment type="subcellular location">
    <subcellularLocation>
        <location evidence="2">Cytoplasm</location>
    </subcellularLocation>
</comment>
<dbReference type="Proteomes" id="UP000019478">
    <property type="component" value="Unassembled WGS sequence"/>
</dbReference>
<dbReference type="GO" id="GO:0005737">
    <property type="term" value="C:cytoplasm"/>
    <property type="evidence" value="ECO:0007669"/>
    <property type="project" value="UniProtKB-SubCell"/>
</dbReference>
<dbReference type="GO" id="GO:0009097">
    <property type="term" value="P:isoleucine biosynthetic process"/>
    <property type="evidence" value="ECO:0007669"/>
    <property type="project" value="TreeGrafter"/>
</dbReference>
<dbReference type="EMBL" id="AMGY01000004">
    <property type="protein sequence ID" value="EXJ85159.1"/>
    <property type="molecule type" value="Genomic_DNA"/>
</dbReference>
<evidence type="ECO:0000256" key="6">
    <source>
        <dbReference type="ARBA" id="ARBA00022432"/>
    </source>
</evidence>
<sequence length="375" mass="40415">MARKHTHIDANLWIQTPLIESRALSEAAGCTVYLKLDNLQPSGSFKSRGIGNYIRRRVQEAEAEAEAEDEGNNDQRKDQRKRKRIHFYAASGGNAGIACVHAARQLGYGATVVVPTTAKAAMVAKIQAMGASAVIQHGANIMEADRFLREEVLASKDADEHGIYVPPFDHLDVWDGNATVMQEIASQLDDRPPDVVLCSVGGGGLLNGIMQELDRRDWGNRVHVVAMETDGADSLNRSIRAGQLVTLDRITSQALSLGVSRVSAKTFQLAQRPNVKSLVLDDRAAKRGCCLLAMHERLMVELTVGVNVAACYGGLLQSVLGASCTVTPETKVVIVVCGGNDVSIELLHSWWLACEDELALALAPAPVRSEGPVCC</sequence>
<evidence type="ECO:0000313" key="12">
    <source>
        <dbReference type="EMBL" id="EXJ85159.1"/>
    </source>
</evidence>
<dbReference type="GO" id="GO:0003941">
    <property type="term" value="F:L-serine ammonia-lyase activity"/>
    <property type="evidence" value="ECO:0007669"/>
    <property type="project" value="UniProtKB-EC"/>
</dbReference>
<evidence type="ECO:0000313" key="13">
    <source>
        <dbReference type="Proteomes" id="UP000019478"/>
    </source>
</evidence>
<evidence type="ECO:0000256" key="5">
    <source>
        <dbReference type="ARBA" id="ARBA00012093"/>
    </source>
</evidence>
<dbReference type="EC" id="4.3.1.17" evidence="5"/>